<keyword evidence="2" id="KW-1133">Transmembrane helix</keyword>
<dbReference type="AlphaFoldDB" id="A0A852YG96"/>
<sequence>MGDARGRRREEIEALTAAAFRRDATAQDVAALRSAIGPPAAANPSEGGPPEREVGDSDASEDSHRGTALARRPFLLGIGAGLALAVLAGAAIVLPPVLRGEPLTAPQPSASASPDAVAAADPSLPSGDAYGHGADPAQPTTSGDGVGVIPGSIDAAGYQTVANDWNNLGWSQPGDSAGAPNAWALWVSSTADGGRCYMAVERDAEGIAHAATECLPSRSLGTVELELPSYRVSVRPDAGEYRVEPR</sequence>
<evidence type="ECO:0000256" key="2">
    <source>
        <dbReference type="SAM" id="Phobius"/>
    </source>
</evidence>
<keyword evidence="2" id="KW-0812">Transmembrane</keyword>
<name>A0A852YG96_9MICO</name>
<evidence type="ECO:0000256" key="1">
    <source>
        <dbReference type="SAM" id="MobiDB-lite"/>
    </source>
</evidence>
<feature type="region of interest" description="Disordered" evidence="1">
    <location>
        <begin position="33"/>
        <end position="65"/>
    </location>
</feature>
<dbReference type="EMBL" id="JACBZY010000001">
    <property type="protein sequence ID" value="NYH00773.1"/>
    <property type="molecule type" value="Genomic_DNA"/>
</dbReference>
<dbReference type="RefSeq" id="WP_179569793.1">
    <property type="nucleotide sequence ID" value="NZ_JACBZY010000001.1"/>
</dbReference>
<comment type="caution">
    <text evidence="3">The sequence shown here is derived from an EMBL/GenBank/DDBJ whole genome shotgun (WGS) entry which is preliminary data.</text>
</comment>
<evidence type="ECO:0000313" key="4">
    <source>
        <dbReference type="Proteomes" id="UP000553888"/>
    </source>
</evidence>
<proteinExistence type="predicted"/>
<feature type="transmembrane region" description="Helical" evidence="2">
    <location>
        <begin position="74"/>
        <end position="98"/>
    </location>
</feature>
<dbReference type="Proteomes" id="UP000553888">
    <property type="component" value="Unassembled WGS sequence"/>
</dbReference>
<gene>
    <name evidence="3" type="ORF">BJ979_003398</name>
</gene>
<keyword evidence="2" id="KW-0472">Membrane</keyword>
<feature type="region of interest" description="Disordered" evidence="1">
    <location>
        <begin position="105"/>
        <end position="143"/>
    </location>
</feature>
<organism evidence="3 4">
    <name type="scientific">Schumannella luteola</name>
    <dbReference type="NCBI Taxonomy" id="472059"/>
    <lineage>
        <taxon>Bacteria</taxon>
        <taxon>Bacillati</taxon>
        <taxon>Actinomycetota</taxon>
        <taxon>Actinomycetes</taxon>
        <taxon>Micrococcales</taxon>
        <taxon>Microbacteriaceae</taxon>
        <taxon>Schumannella</taxon>
    </lineage>
</organism>
<reference evidence="3 4" key="1">
    <citation type="submission" date="2020-07" db="EMBL/GenBank/DDBJ databases">
        <title>Sequencing the genomes of 1000 actinobacteria strains.</title>
        <authorList>
            <person name="Klenk H.-P."/>
        </authorList>
    </citation>
    <scope>NUCLEOTIDE SEQUENCE [LARGE SCALE GENOMIC DNA]</scope>
    <source>
        <strain evidence="3 4">DSM 23141</strain>
    </source>
</reference>
<protein>
    <submittedName>
        <fullName evidence="3">Uncharacterized protein</fullName>
    </submittedName>
</protein>
<feature type="compositionally biased region" description="Low complexity" evidence="1">
    <location>
        <begin position="106"/>
        <end position="126"/>
    </location>
</feature>
<feature type="compositionally biased region" description="Basic and acidic residues" evidence="1">
    <location>
        <begin position="49"/>
        <end position="65"/>
    </location>
</feature>
<keyword evidence="4" id="KW-1185">Reference proteome</keyword>
<accession>A0A852YG96</accession>
<evidence type="ECO:0000313" key="3">
    <source>
        <dbReference type="EMBL" id="NYH00773.1"/>
    </source>
</evidence>